<sequence length="141" mass="16699">MKDEERFGYVVFIQLPTSRPHRVCILFVKFRQQLNHLEPSEILSITSYRDSTLSQLGQLLPDYLTMCLIFNDSYTWNWQSFKMMICKKLLKRGMEPFCMTYGWKTQIIPASRVAWEVHGHQIVPQFIKQSQTLLDSIYGDK</sequence>
<dbReference type="EMBL" id="BMAW01034015">
    <property type="protein sequence ID" value="GFU33092.1"/>
    <property type="molecule type" value="Genomic_DNA"/>
</dbReference>
<accession>A0A8X6QUX1</accession>
<dbReference type="Proteomes" id="UP000887013">
    <property type="component" value="Unassembled WGS sequence"/>
</dbReference>
<comment type="caution">
    <text evidence="1">The sequence shown here is derived from an EMBL/GenBank/DDBJ whole genome shotgun (WGS) entry which is preliminary data.</text>
</comment>
<proteinExistence type="predicted"/>
<organism evidence="1 2">
    <name type="scientific">Nephila pilipes</name>
    <name type="common">Giant wood spider</name>
    <name type="synonym">Nephila maculata</name>
    <dbReference type="NCBI Taxonomy" id="299642"/>
    <lineage>
        <taxon>Eukaryota</taxon>
        <taxon>Metazoa</taxon>
        <taxon>Ecdysozoa</taxon>
        <taxon>Arthropoda</taxon>
        <taxon>Chelicerata</taxon>
        <taxon>Arachnida</taxon>
        <taxon>Araneae</taxon>
        <taxon>Araneomorphae</taxon>
        <taxon>Entelegynae</taxon>
        <taxon>Araneoidea</taxon>
        <taxon>Nephilidae</taxon>
        <taxon>Nephila</taxon>
    </lineage>
</organism>
<evidence type="ECO:0000313" key="2">
    <source>
        <dbReference type="Proteomes" id="UP000887013"/>
    </source>
</evidence>
<keyword evidence="2" id="KW-1185">Reference proteome</keyword>
<reference evidence="1" key="1">
    <citation type="submission" date="2020-08" db="EMBL/GenBank/DDBJ databases">
        <title>Multicomponent nature underlies the extraordinary mechanical properties of spider dragline silk.</title>
        <authorList>
            <person name="Kono N."/>
            <person name="Nakamura H."/>
            <person name="Mori M."/>
            <person name="Yoshida Y."/>
            <person name="Ohtoshi R."/>
            <person name="Malay A.D."/>
            <person name="Moran D.A.P."/>
            <person name="Tomita M."/>
            <person name="Numata K."/>
            <person name="Arakawa K."/>
        </authorList>
    </citation>
    <scope>NUCLEOTIDE SEQUENCE</scope>
</reference>
<dbReference type="AlphaFoldDB" id="A0A8X6QUX1"/>
<name>A0A8X6QUX1_NEPPI</name>
<protein>
    <submittedName>
        <fullName evidence="1">Uncharacterized protein</fullName>
    </submittedName>
</protein>
<evidence type="ECO:0000313" key="1">
    <source>
        <dbReference type="EMBL" id="GFU33092.1"/>
    </source>
</evidence>
<gene>
    <name evidence="1" type="ORF">NPIL_512291</name>
</gene>